<evidence type="ECO:0000256" key="2">
    <source>
        <dbReference type="ARBA" id="ARBA00010617"/>
    </source>
</evidence>
<name>A0A072P104_9EURO</name>
<dbReference type="PRINTS" id="PR00465">
    <property type="entry name" value="EP450IV"/>
</dbReference>
<dbReference type="InterPro" id="IPR050121">
    <property type="entry name" value="Cytochrome_P450_monoxygenase"/>
</dbReference>
<organism evidence="8 9">
    <name type="scientific">Exophiala aquamarina CBS 119918</name>
    <dbReference type="NCBI Taxonomy" id="1182545"/>
    <lineage>
        <taxon>Eukaryota</taxon>
        <taxon>Fungi</taxon>
        <taxon>Dikarya</taxon>
        <taxon>Ascomycota</taxon>
        <taxon>Pezizomycotina</taxon>
        <taxon>Eurotiomycetes</taxon>
        <taxon>Chaetothyriomycetidae</taxon>
        <taxon>Chaetothyriales</taxon>
        <taxon>Herpotrichiellaceae</taxon>
        <taxon>Exophiala</taxon>
    </lineage>
</organism>
<comment type="cofactor">
    <cofactor evidence="1 7">
        <name>heme</name>
        <dbReference type="ChEBI" id="CHEBI:30413"/>
    </cofactor>
</comment>
<evidence type="ECO:0000256" key="5">
    <source>
        <dbReference type="ARBA" id="ARBA00023004"/>
    </source>
</evidence>
<evidence type="ECO:0000256" key="7">
    <source>
        <dbReference type="PIRSR" id="PIRSR602403-1"/>
    </source>
</evidence>
<evidence type="ECO:0000256" key="1">
    <source>
        <dbReference type="ARBA" id="ARBA00001971"/>
    </source>
</evidence>
<keyword evidence="6" id="KW-0560">Oxidoreductase</keyword>
<dbReference type="GeneID" id="25285767"/>
<dbReference type="EMBL" id="AMGV01000015">
    <property type="protein sequence ID" value="KEF52958.1"/>
    <property type="molecule type" value="Genomic_DNA"/>
</dbReference>
<dbReference type="Gene3D" id="1.10.630.10">
    <property type="entry name" value="Cytochrome P450"/>
    <property type="match status" value="1"/>
</dbReference>
<dbReference type="SUPFAM" id="SSF48264">
    <property type="entry name" value="Cytochrome P450"/>
    <property type="match status" value="1"/>
</dbReference>
<keyword evidence="3 7" id="KW-0349">Heme</keyword>
<protein>
    <recommendedName>
        <fullName evidence="10">Cytochrome P450 oxidoreductase</fullName>
    </recommendedName>
</protein>
<dbReference type="HOGENOM" id="CLU_001570_14_2_1"/>
<dbReference type="GO" id="GO:0004497">
    <property type="term" value="F:monooxygenase activity"/>
    <property type="evidence" value="ECO:0007669"/>
    <property type="project" value="UniProtKB-KW"/>
</dbReference>
<evidence type="ECO:0000256" key="3">
    <source>
        <dbReference type="ARBA" id="ARBA00022617"/>
    </source>
</evidence>
<dbReference type="InterPro" id="IPR036396">
    <property type="entry name" value="Cyt_P450_sf"/>
</dbReference>
<dbReference type="GO" id="GO:0020037">
    <property type="term" value="F:heme binding"/>
    <property type="evidence" value="ECO:0007669"/>
    <property type="project" value="InterPro"/>
</dbReference>
<feature type="binding site" description="axial binding residue" evidence="7">
    <location>
        <position position="312"/>
    </location>
    <ligand>
        <name>heme</name>
        <dbReference type="ChEBI" id="CHEBI:30413"/>
    </ligand>
    <ligandPart>
        <name>Fe</name>
        <dbReference type="ChEBI" id="CHEBI:18248"/>
    </ligandPart>
</feature>
<dbReference type="PANTHER" id="PTHR24305:SF210">
    <property type="entry name" value="CYTOCHROME P450 MONOOXYGENASE ASQL-RELATED"/>
    <property type="match status" value="1"/>
</dbReference>
<dbReference type="OrthoDB" id="4119327at2759"/>
<evidence type="ECO:0000313" key="8">
    <source>
        <dbReference type="EMBL" id="KEF52958.1"/>
    </source>
</evidence>
<dbReference type="InterPro" id="IPR002403">
    <property type="entry name" value="Cyt_P450_E_grp-IV"/>
</dbReference>
<dbReference type="AlphaFoldDB" id="A0A072P104"/>
<dbReference type="InterPro" id="IPR001128">
    <property type="entry name" value="Cyt_P450"/>
</dbReference>
<dbReference type="PRINTS" id="PR00385">
    <property type="entry name" value="P450"/>
</dbReference>
<sequence>MENRPYSLQSINEHEPGVIAKADRFLQRIVSQSEASKTHTVDVQSLCGLFSLEVICQVAFNQDIDVESPDAGLAFLNAMGQASLIQPLSNTIPILAKIRLSESLPGVIGRAYAQRRIWEETTRELYQNFARDFKGDSTDKFLAEPFIHKKDEYLGRKLTEDEAVEEAMGLAFAGSGTTATTIFYILYHLARPENRGMQLRLRKELLSTGTKNSELTDLKYLNAVIKEAMRLNPSLIGSLPRILTTAVETGEGKSKLVFPPGTLISMQNYVHHRDASVYAEPHTFNPDRWLGLSHSSAMEKAFTPYSLGPRNCIGQNLANLEIRLAVSHLFRHLDFRLNSEMTEADMEMEDRFAALSRGGRLLLDVTQL</sequence>
<proteinExistence type="inferred from homology"/>
<reference evidence="8 9" key="1">
    <citation type="submission" date="2013-03" db="EMBL/GenBank/DDBJ databases">
        <title>The Genome Sequence of Exophiala aquamarina CBS 119918.</title>
        <authorList>
            <consortium name="The Broad Institute Genomics Platform"/>
            <person name="Cuomo C."/>
            <person name="de Hoog S."/>
            <person name="Gorbushina A."/>
            <person name="Walker B."/>
            <person name="Young S.K."/>
            <person name="Zeng Q."/>
            <person name="Gargeya S."/>
            <person name="Fitzgerald M."/>
            <person name="Haas B."/>
            <person name="Abouelleil A."/>
            <person name="Allen A.W."/>
            <person name="Alvarado L."/>
            <person name="Arachchi H.M."/>
            <person name="Berlin A.M."/>
            <person name="Chapman S.B."/>
            <person name="Gainer-Dewar J."/>
            <person name="Goldberg J."/>
            <person name="Griggs A."/>
            <person name="Gujja S."/>
            <person name="Hansen M."/>
            <person name="Howarth C."/>
            <person name="Imamovic A."/>
            <person name="Ireland A."/>
            <person name="Larimer J."/>
            <person name="McCowan C."/>
            <person name="Murphy C."/>
            <person name="Pearson M."/>
            <person name="Poon T.W."/>
            <person name="Priest M."/>
            <person name="Roberts A."/>
            <person name="Saif S."/>
            <person name="Shea T."/>
            <person name="Sisk P."/>
            <person name="Sykes S."/>
            <person name="Wortman J."/>
            <person name="Nusbaum C."/>
            <person name="Birren B."/>
        </authorList>
    </citation>
    <scope>NUCLEOTIDE SEQUENCE [LARGE SCALE GENOMIC DNA]</scope>
    <source>
        <strain evidence="8 9">CBS 119918</strain>
    </source>
</reference>
<gene>
    <name evidence="8" type="ORF">A1O9_10864</name>
</gene>
<evidence type="ECO:0000256" key="4">
    <source>
        <dbReference type="ARBA" id="ARBA00022723"/>
    </source>
</evidence>
<keyword evidence="6" id="KW-0503">Monooxygenase</keyword>
<keyword evidence="9" id="KW-1185">Reference proteome</keyword>
<accession>A0A072P104</accession>
<dbReference type="Proteomes" id="UP000027920">
    <property type="component" value="Unassembled WGS sequence"/>
</dbReference>
<comment type="caution">
    <text evidence="8">The sequence shown here is derived from an EMBL/GenBank/DDBJ whole genome shotgun (WGS) entry which is preliminary data.</text>
</comment>
<keyword evidence="4 7" id="KW-0479">Metal-binding</keyword>
<dbReference type="GO" id="GO:0005506">
    <property type="term" value="F:iron ion binding"/>
    <property type="evidence" value="ECO:0007669"/>
    <property type="project" value="InterPro"/>
</dbReference>
<dbReference type="RefSeq" id="XP_013255548.1">
    <property type="nucleotide sequence ID" value="XM_013400094.1"/>
</dbReference>
<evidence type="ECO:0008006" key="10">
    <source>
        <dbReference type="Google" id="ProtNLM"/>
    </source>
</evidence>
<comment type="similarity">
    <text evidence="2">Belongs to the cytochrome P450 family.</text>
</comment>
<keyword evidence="5 7" id="KW-0408">Iron</keyword>
<dbReference type="VEuPathDB" id="FungiDB:A1O9_10864"/>
<dbReference type="Pfam" id="PF00067">
    <property type="entry name" value="p450"/>
    <property type="match status" value="1"/>
</dbReference>
<dbReference type="GO" id="GO:0016705">
    <property type="term" value="F:oxidoreductase activity, acting on paired donors, with incorporation or reduction of molecular oxygen"/>
    <property type="evidence" value="ECO:0007669"/>
    <property type="project" value="InterPro"/>
</dbReference>
<dbReference type="STRING" id="1182545.A0A072P104"/>
<evidence type="ECO:0000256" key="6">
    <source>
        <dbReference type="ARBA" id="ARBA00023033"/>
    </source>
</evidence>
<dbReference type="PANTHER" id="PTHR24305">
    <property type="entry name" value="CYTOCHROME P450"/>
    <property type="match status" value="1"/>
</dbReference>
<evidence type="ECO:0000313" key="9">
    <source>
        <dbReference type="Proteomes" id="UP000027920"/>
    </source>
</evidence>